<protein>
    <submittedName>
        <fullName evidence="1">Uncharacterized protein</fullName>
    </submittedName>
</protein>
<organism evidence="1 2">
    <name type="scientific">Streptomyces spinoverrucosus</name>
    <dbReference type="NCBI Taxonomy" id="284043"/>
    <lineage>
        <taxon>Bacteria</taxon>
        <taxon>Bacillati</taxon>
        <taxon>Actinomycetota</taxon>
        <taxon>Actinomycetes</taxon>
        <taxon>Kitasatosporales</taxon>
        <taxon>Streptomycetaceae</taxon>
        <taxon>Streptomyces</taxon>
    </lineage>
</organism>
<reference evidence="1 2" key="1">
    <citation type="submission" date="2019-06" db="EMBL/GenBank/DDBJ databases">
        <title>Whole genome shotgun sequence of Streptomyces spinoverrucosus NBRC 14228.</title>
        <authorList>
            <person name="Hosoyama A."/>
            <person name="Uohara A."/>
            <person name="Ohji S."/>
            <person name="Ichikawa N."/>
        </authorList>
    </citation>
    <scope>NUCLEOTIDE SEQUENCE [LARGE SCALE GENOMIC DNA]</scope>
    <source>
        <strain evidence="1 2">NBRC 14228</strain>
    </source>
</reference>
<accession>A0A4Y3V9Q4</accession>
<gene>
    <name evidence="1" type="ORF">SSP24_13520</name>
</gene>
<proteinExistence type="predicted"/>
<comment type="caution">
    <text evidence="1">The sequence shown here is derived from an EMBL/GenBank/DDBJ whole genome shotgun (WGS) entry which is preliminary data.</text>
</comment>
<dbReference type="AlphaFoldDB" id="A0A4Y3V9Q4"/>
<dbReference type="Proteomes" id="UP000317881">
    <property type="component" value="Unassembled WGS sequence"/>
</dbReference>
<sequence>MGEDEGQSKAATGQAAVEYGVRRKLGDDDFGTLREVLRGCPRTGVGSR</sequence>
<dbReference type="EMBL" id="BJND01000008">
    <property type="protein sequence ID" value="GEC03697.1"/>
    <property type="molecule type" value="Genomic_DNA"/>
</dbReference>
<name>A0A4Y3V9Q4_9ACTN</name>
<evidence type="ECO:0000313" key="2">
    <source>
        <dbReference type="Proteomes" id="UP000317881"/>
    </source>
</evidence>
<keyword evidence="2" id="KW-1185">Reference proteome</keyword>
<evidence type="ECO:0000313" key="1">
    <source>
        <dbReference type="EMBL" id="GEC03697.1"/>
    </source>
</evidence>